<proteinExistence type="predicted"/>
<sequence>MSLLDAPHRDDHSLSAGFFSLDGCGSGRLADVPATTHTPAPLKPTTEMLTAGARAGGVSVAVAWAIYTSMLKSA</sequence>
<evidence type="ECO:0000313" key="1">
    <source>
        <dbReference type="EMBL" id="MBB6252568.1"/>
    </source>
</evidence>
<comment type="caution">
    <text evidence="1">The sequence shown here is derived from an EMBL/GenBank/DDBJ whole genome shotgun (WGS) entry which is preliminary data.</text>
</comment>
<name>A0A7X0EDB6_9PROT</name>
<dbReference type="Proteomes" id="UP000539175">
    <property type="component" value="Unassembled WGS sequence"/>
</dbReference>
<dbReference type="EMBL" id="JACIIZ010000008">
    <property type="protein sequence ID" value="MBB6252568.1"/>
    <property type="molecule type" value="Genomic_DNA"/>
</dbReference>
<reference evidence="1 2" key="1">
    <citation type="submission" date="2020-08" db="EMBL/GenBank/DDBJ databases">
        <title>Genomic Encyclopedia of Type Strains, Phase IV (KMG-IV): sequencing the most valuable type-strain genomes for metagenomic binning, comparative biology and taxonomic classification.</title>
        <authorList>
            <person name="Goeker M."/>
        </authorList>
    </citation>
    <scope>NUCLEOTIDE SEQUENCE [LARGE SCALE GENOMIC DNA]</scope>
    <source>
        <strain evidence="1 2">DSM 22198</strain>
    </source>
</reference>
<protein>
    <submittedName>
        <fullName evidence="1">Uncharacterized protein</fullName>
    </submittedName>
</protein>
<keyword evidence="2" id="KW-1185">Reference proteome</keyword>
<organism evidence="1 2">
    <name type="scientific">Nitrospirillum iridis</name>
    <dbReference type="NCBI Taxonomy" id="765888"/>
    <lineage>
        <taxon>Bacteria</taxon>
        <taxon>Pseudomonadati</taxon>
        <taxon>Pseudomonadota</taxon>
        <taxon>Alphaproteobacteria</taxon>
        <taxon>Rhodospirillales</taxon>
        <taxon>Azospirillaceae</taxon>
        <taxon>Nitrospirillum</taxon>
    </lineage>
</organism>
<accession>A0A7X0EDB6</accession>
<gene>
    <name evidence="1" type="ORF">FHS74_003128</name>
</gene>
<dbReference type="RefSeq" id="WP_184802104.1">
    <property type="nucleotide sequence ID" value="NZ_JACIIZ010000008.1"/>
</dbReference>
<evidence type="ECO:0000313" key="2">
    <source>
        <dbReference type="Proteomes" id="UP000539175"/>
    </source>
</evidence>
<dbReference type="AlphaFoldDB" id="A0A7X0EDB6"/>